<evidence type="ECO:0000313" key="2">
    <source>
        <dbReference type="Proteomes" id="UP001280121"/>
    </source>
</evidence>
<name>A0AAD9XT70_9ROSI</name>
<organism evidence="1 2">
    <name type="scientific">Dipteronia dyeriana</name>
    <dbReference type="NCBI Taxonomy" id="168575"/>
    <lineage>
        <taxon>Eukaryota</taxon>
        <taxon>Viridiplantae</taxon>
        <taxon>Streptophyta</taxon>
        <taxon>Embryophyta</taxon>
        <taxon>Tracheophyta</taxon>
        <taxon>Spermatophyta</taxon>
        <taxon>Magnoliopsida</taxon>
        <taxon>eudicotyledons</taxon>
        <taxon>Gunneridae</taxon>
        <taxon>Pentapetalae</taxon>
        <taxon>rosids</taxon>
        <taxon>malvids</taxon>
        <taxon>Sapindales</taxon>
        <taxon>Sapindaceae</taxon>
        <taxon>Hippocastanoideae</taxon>
        <taxon>Acereae</taxon>
        <taxon>Dipteronia</taxon>
    </lineage>
</organism>
<evidence type="ECO:0000313" key="1">
    <source>
        <dbReference type="EMBL" id="KAK2665356.1"/>
    </source>
</evidence>
<dbReference type="AlphaFoldDB" id="A0AAD9XT70"/>
<accession>A0AAD9XT70</accession>
<reference evidence="1" key="1">
    <citation type="journal article" date="2023" name="Plant J.">
        <title>Genome sequences and population genomics provide insights into the demographic history, inbreeding, and mutation load of two 'living fossil' tree species of Dipteronia.</title>
        <authorList>
            <person name="Feng Y."/>
            <person name="Comes H.P."/>
            <person name="Chen J."/>
            <person name="Zhu S."/>
            <person name="Lu R."/>
            <person name="Zhang X."/>
            <person name="Li P."/>
            <person name="Qiu J."/>
            <person name="Olsen K.M."/>
            <person name="Qiu Y."/>
        </authorList>
    </citation>
    <scope>NUCLEOTIDE SEQUENCE</scope>
    <source>
        <strain evidence="1">KIB01</strain>
    </source>
</reference>
<gene>
    <name evidence="1" type="ORF">Ddye_003930</name>
</gene>
<dbReference type="Proteomes" id="UP001280121">
    <property type="component" value="Unassembled WGS sequence"/>
</dbReference>
<sequence length="72" mass="8294">MSLWFYSTVPATLSALHPWREISHRLQQQHSGFPNQLTVLPSLLPVTEELEDKPKDFFIALSKIMSDERGEV</sequence>
<protein>
    <submittedName>
        <fullName evidence="1">Uncharacterized protein</fullName>
    </submittedName>
</protein>
<proteinExistence type="predicted"/>
<dbReference type="EMBL" id="JANJYI010000001">
    <property type="protein sequence ID" value="KAK2665356.1"/>
    <property type="molecule type" value="Genomic_DNA"/>
</dbReference>
<comment type="caution">
    <text evidence="1">The sequence shown here is derived from an EMBL/GenBank/DDBJ whole genome shotgun (WGS) entry which is preliminary data.</text>
</comment>
<keyword evidence="2" id="KW-1185">Reference proteome</keyword>